<dbReference type="SUPFAM" id="SSF56935">
    <property type="entry name" value="Porins"/>
    <property type="match status" value="1"/>
</dbReference>
<evidence type="ECO:0000256" key="5">
    <source>
        <dbReference type="ARBA" id="ARBA00022729"/>
    </source>
</evidence>
<dbReference type="PANTHER" id="PTHR35093">
    <property type="entry name" value="OUTER MEMBRANE PROTEIN NMB0088-RELATED"/>
    <property type="match status" value="1"/>
</dbReference>
<evidence type="ECO:0000313" key="10">
    <source>
        <dbReference type="Proteomes" id="UP001165381"/>
    </source>
</evidence>
<organism evidence="9 10">
    <name type="scientific">Jejuia spongiicola</name>
    <dbReference type="NCBI Taxonomy" id="2942207"/>
    <lineage>
        <taxon>Bacteria</taxon>
        <taxon>Pseudomonadati</taxon>
        <taxon>Bacteroidota</taxon>
        <taxon>Flavobacteriia</taxon>
        <taxon>Flavobacteriales</taxon>
        <taxon>Flavobacteriaceae</taxon>
        <taxon>Jejuia</taxon>
    </lineage>
</organism>
<evidence type="ECO:0000256" key="1">
    <source>
        <dbReference type="ARBA" id="ARBA00004571"/>
    </source>
</evidence>
<dbReference type="PANTHER" id="PTHR35093:SF8">
    <property type="entry name" value="OUTER MEMBRANE PROTEIN NMB0088-RELATED"/>
    <property type="match status" value="1"/>
</dbReference>
<dbReference type="Proteomes" id="UP001165381">
    <property type="component" value="Unassembled WGS sequence"/>
</dbReference>
<comment type="subcellular location">
    <subcellularLocation>
        <location evidence="1">Cell outer membrane</location>
        <topology evidence="1">Multi-pass membrane protein</topology>
    </subcellularLocation>
</comment>
<comment type="similarity">
    <text evidence="2">Belongs to the OmpP1/FadL family.</text>
</comment>
<evidence type="ECO:0000256" key="7">
    <source>
        <dbReference type="ARBA" id="ARBA00023237"/>
    </source>
</evidence>
<protein>
    <submittedName>
        <fullName evidence="9">Outer membrane protein transport protein</fullName>
    </submittedName>
</protein>
<evidence type="ECO:0000256" key="3">
    <source>
        <dbReference type="ARBA" id="ARBA00022452"/>
    </source>
</evidence>
<dbReference type="EMBL" id="JAMFLZ010000002">
    <property type="protein sequence ID" value="MCL6294489.1"/>
    <property type="molecule type" value="Genomic_DNA"/>
</dbReference>
<comment type="caution">
    <text evidence="9">The sequence shown here is derived from an EMBL/GenBank/DDBJ whole genome shotgun (WGS) entry which is preliminary data.</text>
</comment>
<feature type="chain" id="PRO_5045563178" evidence="8">
    <location>
        <begin position="20"/>
        <end position="505"/>
    </location>
</feature>
<reference evidence="9" key="1">
    <citation type="submission" date="2022-05" db="EMBL/GenBank/DDBJ databases">
        <authorList>
            <person name="Park J.-S."/>
        </authorList>
    </citation>
    <scope>NUCLEOTIDE SEQUENCE</scope>
    <source>
        <strain evidence="9">2012CJ34-3</strain>
    </source>
</reference>
<evidence type="ECO:0000256" key="6">
    <source>
        <dbReference type="ARBA" id="ARBA00023136"/>
    </source>
</evidence>
<evidence type="ECO:0000256" key="2">
    <source>
        <dbReference type="ARBA" id="ARBA00008163"/>
    </source>
</evidence>
<dbReference type="RefSeq" id="WP_249972373.1">
    <property type="nucleotide sequence ID" value="NZ_JAMFLZ010000002.1"/>
</dbReference>
<evidence type="ECO:0000256" key="4">
    <source>
        <dbReference type="ARBA" id="ARBA00022692"/>
    </source>
</evidence>
<keyword evidence="5 8" id="KW-0732">Signal</keyword>
<dbReference type="Gene3D" id="2.40.160.60">
    <property type="entry name" value="Outer membrane protein transport protein (OMPP1/FadL/TodX)"/>
    <property type="match status" value="1"/>
</dbReference>
<proteinExistence type="inferred from homology"/>
<dbReference type="InterPro" id="IPR005017">
    <property type="entry name" value="OMPP1/FadL/TodX"/>
</dbReference>
<gene>
    <name evidence="9" type="ORF">M3P09_05750</name>
</gene>
<keyword evidence="7" id="KW-0998">Cell outer membrane</keyword>
<sequence length="505" mass="56062">MKKLSLLFIGIISMSTMYAQDITDALRYSQDNIQGTARFRALSGAFGALGGDMSAVSLNPAGSAVFSSSHASFTLSNSETTNDTQYFNGAGSKNDSNFDINQGGAAFVFANRGDSPWRKFTIAIAYDKTNDFDNNWFAFGTNTNNQSIDLYFLNYADGLRLDEISTLDGESFTDAYADIGNLYGFAHQQAFLGFESFILEPDDINDDANTAYSSNLANGNFNHDYTYTSTGYNGKITFNMAAQYEDNLYLGLNLNSHFIDYQRSTLLFEDNANAGSIINDIEFENNLSTTGNGFSFQLGGILKLSPEFRVGLTYDSPTWYTIEEETTQYLATVRDDAGTNVTQVVNPQIINIYPQYKLQTPSKVTGSFAYVFGTQGLISFDYSRKDYSSTKFKPENDFTNVNNNINNMLTDASTYRIGGEYKHKEFSFRGGYRFEESPYKNGVTVGDLTGYSFGIGYNFGNTKLDITYDQSNRTSETPLYNVGLTDVALIDRTNSNLTLSLSFNI</sequence>
<keyword evidence="4" id="KW-0812">Transmembrane</keyword>
<name>A0ABT0QC70_9FLAO</name>
<keyword evidence="6" id="KW-0472">Membrane</keyword>
<accession>A0ABT0QC70</accession>
<feature type="signal peptide" evidence="8">
    <location>
        <begin position="1"/>
        <end position="19"/>
    </location>
</feature>
<evidence type="ECO:0000313" key="9">
    <source>
        <dbReference type="EMBL" id="MCL6294489.1"/>
    </source>
</evidence>
<keyword evidence="10" id="KW-1185">Reference proteome</keyword>
<evidence type="ECO:0000256" key="8">
    <source>
        <dbReference type="SAM" id="SignalP"/>
    </source>
</evidence>
<keyword evidence="3" id="KW-1134">Transmembrane beta strand</keyword>